<gene>
    <name evidence="2" type="ORF">SAMN05216446_1293</name>
    <name evidence="1" type="ORF">SAMN05216447_103170</name>
</gene>
<reference evidence="2" key="2">
    <citation type="submission" date="2016-10" db="EMBL/GenBank/DDBJ databases">
        <authorList>
            <person name="de Groot N.N."/>
        </authorList>
    </citation>
    <scope>NUCLEOTIDE SEQUENCE [LARGE SCALE GENOMIC DNA]</scope>
    <source>
        <strain evidence="2">KHGC19</strain>
    </source>
</reference>
<dbReference type="Proteomes" id="UP000199135">
    <property type="component" value="Unassembled WGS sequence"/>
</dbReference>
<dbReference type="RefSeq" id="WP_078687252.1">
    <property type="nucleotide sequence ID" value="NZ_FNWT01000003.1"/>
</dbReference>
<protein>
    <recommendedName>
        <fullName evidence="5">XRE family transcriptional regulator</fullName>
    </recommendedName>
</protein>
<proteinExistence type="predicted"/>
<dbReference type="Proteomes" id="UP000199128">
    <property type="component" value="Unassembled WGS sequence"/>
</dbReference>
<dbReference type="AlphaFoldDB" id="A0A1H9Q413"/>
<keyword evidence="4" id="KW-1185">Reference proteome</keyword>
<evidence type="ECO:0000313" key="4">
    <source>
        <dbReference type="Proteomes" id="UP000199135"/>
    </source>
</evidence>
<reference evidence="3 4" key="1">
    <citation type="submission" date="2016-10" db="EMBL/GenBank/DDBJ databases">
        <authorList>
            <person name="Varghese N."/>
            <person name="Submissions S."/>
        </authorList>
    </citation>
    <scope>NUCLEOTIDE SEQUENCE [LARGE SCALE GENOMIC DNA]</scope>
    <source>
        <strain evidence="3">KHGC19</strain>
        <strain evidence="1 4">WCP15</strain>
    </source>
</reference>
<dbReference type="EMBL" id="FNWT01000003">
    <property type="protein sequence ID" value="SEH48960.1"/>
    <property type="molecule type" value="Genomic_DNA"/>
</dbReference>
<evidence type="ECO:0008006" key="5">
    <source>
        <dbReference type="Google" id="ProtNLM"/>
    </source>
</evidence>
<evidence type="ECO:0000313" key="1">
    <source>
        <dbReference type="EMBL" id="SEH48960.1"/>
    </source>
</evidence>
<organism evidence="2 3">
    <name type="scientific">Parafannyhessea umbonata</name>
    <dbReference type="NCBI Taxonomy" id="604330"/>
    <lineage>
        <taxon>Bacteria</taxon>
        <taxon>Bacillati</taxon>
        <taxon>Actinomycetota</taxon>
        <taxon>Coriobacteriia</taxon>
        <taxon>Coriobacteriales</taxon>
        <taxon>Atopobiaceae</taxon>
        <taxon>Parafannyhessea</taxon>
    </lineage>
</organism>
<accession>A0A1H9Q413</accession>
<evidence type="ECO:0000313" key="3">
    <source>
        <dbReference type="Proteomes" id="UP000199128"/>
    </source>
</evidence>
<sequence>MTTDWHFLQEASSAEDAVAAANISNVTLKAWINAKLEELGVRKNVVVARSGLNQTYGYQIMAGLRTASRDKLIQLAFGLGLDVGDCSTMMSLGGVSPLSDSCRRDVIIAWAIQKGLDVTDCNSTLKHLREKPLVEHR</sequence>
<name>A0A1H9Q413_9ACTN</name>
<evidence type="ECO:0000313" key="2">
    <source>
        <dbReference type="EMBL" id="SER55207.1"/>
    </source>
</evidence>
<dbReference type="EMBL" id="FOGP01000004">
    <property type="protein sequence ID" value="SER55207.1"/>
    <property type="molecule type" value="Genomic_DNA"/>
</dbReference>